<keyword evidence="2" id="KW-1133">Transmembrane helix</keyword>
<evidence type="ECO:0000256" key="2">
    <source>
        <dbReference type="SAM" id="Phobius"/>
    </source>
</evidence>
<accession>A0A3M7TFT5</accession>
<keyword evidence="2" id="KW-0812">Transmembrane</keyword>
<dbReference type="GO" id="GO:0000155">
    <property type="term" value="F:phosphorelay sensor kinase activity"/>
    <property type="evidence" value="ECO:0007669"/>
    <property type="project" value="InterPro"/>
</dbReference>
<gene>
    <name evidence="4" type="ORF">D1631_09440</name>
</gene>
<dbReference type="InterPro" id="IPR036890">
    <property type="entry name" value="HATPase_C_sf"/>
</dbReference>
<dbReference type="SUPFAM" id="SSF47384">
    <property type="entry name" value="Homodimeric domain of signal transducing histidine kinase"/>
    <property type="match status" value="1"/>
</dbReference>
<comment type="caution">
    <text evidence="4">The sequence shown here is derived from an EMBL/GenBank/DDBJ whole genome shotgun (WGS) entry which is preliminary data.</text>
</comment>
<reference evidence="4 5" key="1">
    <citation type="submission" date="2018-08" db="EMBL/GenBank/DDBJ databases">
        <title>Chryseobacterium nematophagum: a novel matrix digesting pathogen of nematodes.</title>
        <authorList>
            <person name="Page A."/>
            <person name="Roberts M."/>
            <person name="Felix M.-A."/>
            <person name="Weir W."/>
        </authorList>
    </citation>
    <scope>NUCLEOTIDE SEQUENCE [LARGE SCALE GENOMIC DNA]</scope>
    <source>
        <strain evidence="4 5">JUb129</strain>
    </source>
</reference>
<dbReference type="Gene3D" id="3.30.565.10">
    <property type="entry name" value="Histidine kinase-like ATPase, C-terminal domain"/>
    <property type="match status" value="1"/>
</dbReference>
<dbReference type="CDD" id="cd00075">
    <property type="entry name" value="HATPase"/>
    <property type="match status" value="1"/>
</dbReference>
<dbReference type="InterPro" id="IPR005467">
    <property type="entry name" value="His_kinase_dom"/>
</dbReference>
<dbReference type="InterPro" id="IPR015943">
    <property type="entry name" value="WD40/YVTN_repeat-like_dom_sf"/>
</dbReference>
<dbReference type="Gene3D" id="2.60.40.10">
    <property type="entry name" value="Immunoglobulins"/>
    <property type="match status" value="1"/>
</dbReference>
<dbReference type="OrthoDB" id="8676692at2"/>
<dbReference type="Pfam" id="PF02518">
    <property type="entry name" value="HATPase_c"/>
    <property type="match status" value="1"/>
</dbReference>
<dbReference type="InterPro" id="IPR013783">
    <property type="entry name" value="Ig-like_fold"/>
</dbReference>
<feature type="transmembrane region" description="Helical" evidence="2">
    <location>
        <begin position="721"/>
        <end position="740"/>
    </location>
</feature>
<keyword evidence="1" id="KW-0597">Phosphoprotein</keyword>
<evidence type="ECO:0000313" key="5">
    <source>
        <dbReference type="Proteomes" id="UP000278775"/>
    </source>
</evidence>
<dbReference type="AlphaFoldDB" id="A0A3M7TFT5"/>
<dbReference type="Gene3D" id="2.130.10.10">
    <property type="entry name" value="YVTN repeat-like/Quinoprotein amine dehydrogenase"/>
    <property type="match status" value="2"/>
</dbReference>
<feature type="domain" description="Histidine kinase" evidence="3">
    <location>
        <begin position="776"/>
        <end position="989"/>
    </location>
</feature>
<dbReference type="PROSITE" id="PS50109">
    <property type="entry name" value="HIS_KIN"/>
    <property type="match status" value="1"/>
</dbReference>
<keyword evidence="2" id="KW-0472">Membrane</keyword>
<dbReference type="SMART" id="SM00387">
    <property type="entry name" value="HATPase_c"/>
    <property type="match status" value="1"/>
</dbReference>
<dbReference type="RefSeq" id="WP_122636230.1">
    <property type="nucleotide sequence ID" value="NZ_QWIU01000002.1"/>
</dbReference>
<organism evidence="4 5">
    <name type="scientific">Chryseobacterium nematophagum</name>
    <dbReference type="NCBI Taxonomy" id="2305228"/>
    <lineage>
        <taxon>Bacteria</taxon>
        <taxon>Pseudomonadati</taxon>
        <taxon>Bacteroidota</taxon>
        <taxon>Flavobacteriia</taxon>
        <taxon>Flavobacteriales</taxon>
        <taxon>Weeksellaceae</taxon>
        <taxon>Chryseobacterium group</taxon>
        <taxon>Chryseobacterium</taxon>
    </lineage>
</organism>
<dbReference type="InterPro" id="IPR036097">
    <property type="entry name" value="HisK_dim/P_sf"/>
</dbReference>
<dbReference type="PANTHER" id="PTHR43547">
    <property type="entry name" value="TWO-COMPONENT HISTIDINE KINASE"/>
    <property type="match status" value="1"/>
</dbReference>
<dbReference type="PANTHER" id="PTHR43547:SF2">
    <property type="entry name" value="HYBRID SIGNAL TRANSDUCTION HISTIDINE KINASE C"/>
    <property type="match status" value="1"/>
</dbReference>
<dbReference type="InterPro" id="IPR003594">
    <property type="entry name" value="HATPase_dom"/>
</dbReference>
<protein>
    <recommendedName>
        <fullName evidence="3">Histidine kinase domain-containing protein</fullName>
    </recommendedName>
</protein>
<evidence type="ECO:0000256" key="1">
    <source>
        <dbReference type="ARBA" id="ARBA00022553"/>
    </source>
</evidence>
<evidence type="ECO:0000313" key="4">
    <source>
        <dbReference type="EMBL" id="RNA62138.1"/>
    </source>
</evidence>
<evidence type="ECO:0000259" key="3">
    <source>
        <dbReference type="PROSITE" id="PS50109"/>
    </source>
</evidence>
<dbReference type="Proteomes" id="UP000278775">
    <property type="component" value="Unassembled WGS sequence"/>
</dbReference>
<name>A0A3M7TFT5_9FLAO</name>
<dbReference type="EMBL" id="QWIU01000002">
    <property type="protein sequence ID" value="RNA62138.1"/>
    <property type="molecule type" value="Genomic_DNA"/>
</dbReference>
<sequence length="991" mass="115418">MKLFYIISLFSSLYVWSQNYSSIWYGNNTGTDLPQSTVKDIIKDKYGFIWFNTNSGILRYDGKQFLLYKSNNLPLRGFWGSIEKDSIVMMAAGSYQDATMISKRTPKDTKIKNVDVSLLPRNHKIYSRFYISNPADKYLSNVAFYYLKTNSGIYYFNNSLIEFEKQKDAKKEIVLENFHYNDLKRTFTHGDYVFITDPKKRKTMRLYKGKLSYDNDATLYNDPQSKIFWYQTSEQVFIINKGNIYQSKLIDGKPKLFFLVKYENVEKDFATTIFYDEAYSKLYFGTLTKGLHVINLSKFYISQKKIPFASEVVYAALPFSKSSVITEEGIEYFKDTTQAVFPYRTIINDNRSIAYDRFKNILYQSDSNIQRRLIKSGYKKKDSIVFPDAGLKSLYKKGKENMLTIFNDKSEHTYLYFFEDDSFNKNKGKMLFPSVVNTVMDINAEFFYVGCNDGLYLISVKTHKIVKRIVKDISIKEILKTKDGNFWFTTYGKGFYLLKNNIGIKMPYDRGGYLADAHTFLEDRESNLWISSNNGLFKVSKNKLLNYAQKKDSFVNYFRFSTEDGLTNNEFNGSSNPNANILENGEFVFPSMDGFVFFKPEEIKCHFPKPDQVFIERAEMDDVPVNFQNKLSFESNYKTVEVYIDIPYYYSDIENIYLEAKLDDGKNNKWERIKNNRKFIITKVSPGNYNLLVRYIASEKGNFMYKKIAVTIEPQFYETHFFLMFVVLVGIGTLILIVRLRTNFLNKELKETNKTLDITKDKLKNEAEYQQKLVQSISHDIASPIKFISFLSQQLRETEDPTIQKEYFDGIYNSSEQLYKFTSGLKAYTELYKEDYVIEGEEYVLYDVIEEKVLLFRGIAKQNGTIIDNVSNQNVTTRINRDIIGAIVHNLIDNAVKHTIESHIVVSAELDDDGIEIEIKDGGSGMTKEQRDYYSDLLKKVTNEEWEFKNYGLGLHMVIQLVRKINATISFNENFPTGTAVKVVINNTKNI</sequence>
<dbReference type="Gene3D" id="1.10.287.130">
    <property type="match status" value="1"/>
</dbReference>
<proteinExistence type="predicted"/>
<dbReference type="SUPFAM" id="SSF55874">
    <property type="entry name" value="ATPase domain of HSP90 chaperone/DNA topoisomerase II/histidine kinase"/>
    <property type="match status" value="1"/>
</dbReference>